<reference evidence="1" key="1">
    <citation type="submission" date="2021-06" db="EMBL/GenBank/DDBJ databases">
        <authorList>
            <person name="Hodson N. C."/>
            <person name="Mongue J. A."/>
            <person name="Jaron S. K."/>
        </authorList>
    </citation>
    <scope>NUCLEOTIDE SEQUENCE</scope>
</reference>
<dbReference type="AlphaFoldDB" id="A0A8J2L384"/>
<organism evidence="1 2">
    <name type="scientific">Allacma fusca</name>
    <dbReference type="NCBI Taxonomy" id="39272"/>
    <lineage>
        <taxon>Eukaryota</taxon>
        <taxon>Metazoa</taxon>
        <taxon>Ecdysozoa</taxon>
        <taxon>Arthropoda</taxon>
        <taxon>Hexapoda</taxon>
        <taxon>Collembola</taxon>
        <taxon>Symphypleona</taxon>
        <taxon>Sminthuridae</taxon>
        <taxon>Allacma</taxon>
    </lineage>
</organism>
<gene>
    <name evidence="1" type="ORF">AFUS01_LOCUS25250</name>
</gene>
<accession>A0A8J2L384</accession>
<keyword evidence="2" id="KW-1185">Reference proteome</keyword>
<dbReference type="Proteomes" id="UP000708208">
    <property type="component" value="Unassembled WGS sequence"/>
</dbReference>
<comment type="caution">
    <text evidence="1">The sequence shown here is derived from an EMBL/GenBank/DDBJ whole genome shotgun (WGS) entry which is preliminary data.</text>
</comment>
<evidence type="ECO:0000313" key="1">
    <source>
        <dbReference type="EMBL" id="CAG7786694.1"/>
    </source>
</evidence>
<sequence>MIPCPESVLDFKMLEGIKFGSKFPVSPDMIRHCLPRIRKLKHLELHWNSSLSAPLFRDFVGHLDKIVIISALDRFWDPE</sequence>
<evidence type="ECO:0000313" key="2">
    <source>
        <dbReference type="Proteomes" id="UP000708208"/>
    </source>
</evidence>
<protein>
    <submittedName>
        <fullName evidence="1">Uncharacterized protein</fullName>
    </submittedName>
</protein>
<dbReference type="EMBL" id="CAJVCH010323191">
    <property type="protein sequence ID" value="CAG7786694.1"/>
    <property type="molecule type" value="Genomic_DNA"/>
</dbReference>
<proteinExistence type="predicted"/>
<name>A0A8J2L384_9HEXA</name>
<feature type="non-terminal residue" evidence="1">
    <location>
        <position position="1"/>
    </location>
</feature>